<dbReference type="InterPro" id="IPR011011">
    <property type="entry name" value="Znf_FYVE_PHD"/>
</dbReference>
<accession>A0AAD4LQT5</accession>
<keyword evidence="3" id="KW-1185">Reference proteome</keyword>
<protein>
    <recommendedName>
        <fullName evidence="1">BAH domain-containing protein</fullName>
    </recommendedName>
</protein>
<evidence type="ECO:0000313" key="2">
    <source>
        <dbReference type="EMBL" id="KAH8999114.1"/>
    </source>
</evidence>
<dbReference type="Proteomes" id="UP001201163">
    <property type="component" value="Unassembled WGS sequence"/>
</dbReference>
<dbReference type="InterPro" id="IPR001025">
    <property type="entry name" value="BAH_dom"/>
</dbReference>
<dbReference type="CDD" id="cd15489">
    <property type="entry name" value="PHD_SF"/>
    <property type="match status" value="1"/>
</dbReference>
<organism evidence="2 3">
    <name type="scientific">Lactarius akahatsu</name>
    <dbReference type="NCBI Taxonomy" id="416441"/>
    <lineage>
        <taxon>Eukaryota</taxon>
        <taxon>Fungi</taxon>
        <taxon>Dikarya</taxon>
        <taxon>Basidiomycota</taxon>
        <taxon>Agaricomycotina</taxon>
        <taxon>Agaricomycetes</taxon>
        <taxon>Russulales</taxon>
        <taxon>Russulaceae</taxon>
        <taxon>Lactarius</taxon>
    </lineage>
</organism>
<proteinExistence type="predicted"/>
<evidence type="ECO:0000313" key="3">
    <source>
        <dbReference type="Proteomes" id="UP001201163"/>
    </source>
</evidence>
<gene>
    <name evidence="2" type="ORF">EDB92DRAFT_929361</name>
</gene>
<dbReference type="InterPro" id="IPR013083">
    <property type="entry name" value="Znf_RING/FYVE/PHD"/>
</dbReference>
<name>A0AAD4LQT5_9AGAM</name>
<dbReference type="CDD" id="cd04370">
    <property type="entry name" value="BAH"/>
    <property type="match status" value="1"/>
</dbReference>
<dbReference type="PROSITE" id="PS51038">
    <property type="entry name" value="BAH"/>
    <property type="match status" value="1"/>
</dbReference>
<feature type="domain" description="BAH" evidence="1">
    <location>
        <begin position="84"/>
        <end position="213"/>
    </location>
</feature>
<reference evidence="2" key="1">
    <citation type="submission" date="2022-01" db="EMBL/GenBank/DDBJ databases">
        <title>Comparative genomics reveals a dynamic genome evolution in the ectomycorrhizal milk-cap (Lactarius) mushrooms.</title>
        <authorList>
            <consortium name="DOE Joint Genome Institute"/>
            <person name="Lebreton A."/>
            <person name="Tang N."/>
            <person name="Kuo A."/>
            <person name="LaButti K."/>
            <person name="Drula E."/>
            <person name="Barry K."/>
            <person name="Clum A."/>
            <person name="Lipzen A."/>
            <person name="Mousain D."/>
            <person name="Ng V."/>
            <person name="Wang R."/>
            <person name="Wang X."/>
            <person name="Dai Y."/>
            <person name="Henrissat B."/>
            <person name="Grigoriev I.V."/>
            <person name="Guerin-Laguette A."/>
            <person name="Yu F."/>
            <person name="Martin F.M."/>
        </authorList>
    </citation>
    <scope>NUCLEOTIDE SEQUENCE</scope>
    <source>
        <strain evidence="2">QP</strain>
    </source>
</reference>
<dbReference type="InterPro" id="IPR043151">
    <property type="entry name" value="BAH_sf"/>
</dbReference>
<evidence type="ECO:0000259" key="1">
    <source>
        <dbReference type="PROSITE" id="PS51038"/>
    </source>
</evidence>
<dbReference type="SUPFAM" id="SSF57903">
    <property type="entry name" value="FYVE/PHD zinc finger"/>
    <property type="match status" value="1"/>
</dbReference>
<dbReference type="Gene3D" id="2.30.30.490">
    <property type="match status" value="1"/>
</dbReference>
<comment type="caution">
    <text evidence="2">The sequence shown here is derived from an EMBL/GenBank/DDBJ whole genome shotgun (WGS) entry which is preliminary data.</text>
</comment>
<dbReference type="EMBL" id="JAKELL010000004">
    <property type="protein sequence ID" value="KAH8999114.1"/>
    <property type="molecule type" value="Genomic_DNA"/>
</dbReference>
<dbReference type="AlphaFoldDB" id="A0AAD4LQT5"/>
<dbReference type="Gene3D" id="3.30.40.10">
    <property type="entry name" value="Zinc/RING finger domain, C3HC4 (zinc finger)"/>
    <property type="match status" value="1"/>
</dbReference>
<sequence length="385" mass="44112">MREVAQPLLRRCGRAQPFVRTRRPFTLLLTTMVRSLKTKKPRKTRTVSATKCRKSDPAPSERQWLSWKPMQFCAVNDPRNNERVTFHLGENVLVLNHDWQPDKHYDPWDSWVGKIIAIRGNSPRNTWVKVQWYHSGKDVAEKAQDLDTSSYGRYERSLGSEMDIQMISVLSINGKADVVEYNETALDQEPILANSFYTRRNFDSQGTIPPIVVNTTMCFCQQPYNPDIIDPMHFCPRCERWYHTNCLTENGHMSDKLPDQWTEELLDVPPAYKPRVPWDLLKIARVPIIRGGPVHGVVGNIKIVSEAREWTQLYARTACAANCPGPGPQLGGVTLDRWLDGLEGIEVEELIYPGDEGCGDSFFVRKNIRDEDLPRFECPSCGRPI</sequence>
<dbReference type="GO" id="GO:0003682">
    <property type="term" value="F:chromatin binding"/>
    <property type="evidence" value="ECO:0007669"/>
    <property type="project" value="InterPro"/>
</dbReference>
<dbReference type="PANTHER" id="PTHR46364">
    <property type="entry name" value="OS08G0421900 PROTEIN"/>
    <property type="match status" value="1"/>
</dbReference>